<comment type="caution">
    <text evidence="2">The sequence shown here is derived from an EMBL/GenBank/DDBJ whole genome shotgun (WGS) entry which is preliminary data.</text>
</comment>
<feature type="transmembrane region" description="Helical" evidence="1">
    <location>
        <begin position="68"/>
        <end position="90"/>
    </location>
</feature>
<reference evidence="2 3" key="1">
    <citation type="submission" date="2018-06" db="EMBL/GenBank/DDBJ databases">
        <title>Genomic Encyclopedia of Archaeal and Bacterial Type Strains, Phase II (KMG-II): from individual species to whole genera.</title>
        <authorList>
            <person name="Goeker M."/>
        </authorList>
    </citation>
    <scope>NUCLEOTIDE SEQUENCE [LARGE SCALE GENOMIC DNA]</scope>
    <source>
        <strain evidence="2 3">DSM 21851</strain>
    </source>
</reference>
<name>A0A327WXC9_LARAB</name>
<dbReference type="RefSeq" id="WP_111630077.1">
    <property type="nucleotide sequence ID" value="NZ_QLMC01000005.1"/>
</dbReference>
<dbReference type="OrthoDB" id="1122768at2"/>
<dbReference type="EMBL" id="QLMC01000005">
    <property type="protein sequence ID" value="RAJ94165.1"/>
    <property type="molecule type" value="Genomic_DNA"/>
</dbReference>
<dbReference type="Pfam" id="PF13858">
    <property type="entry name" value="DUF4199"/>
    <property type="match status" value="1"/>
</dbReference>
<dbReference type="InterPro" id="IPR025250">
    <property type="entry name" value="DUF4199"/>
</dbReference>
<accession>A0A327WXC9</accession>
<keyword evidence="1" id="KW-0812">Transmembrane</keyword>
<keyword evidence="3" id="KW-1185">Reference proteome</keyword>
<feature type="transmembrane region" description="Helical" evidence="1">
    <location>
        <begin position="141"/>
        <end position="163"/>
    </location>
</feature>
<sequence length="175" mass="19348">MEEKPSTVRLALKWGLISGVVFMVYTTVINLTGQFANQSLSWLSVLISVAITVLAMREYRTLNGGFMSFGEGVSLGALVSVIGGLISITYNQIYTSFIDPTIREQIMDNAREQLENRGMTDAQIDQAMEYTEKLQSPGLQFLIGVLVAGIFGLIISLIVAAFMRRNKPPFPDFQN</sequence>
<gene>
    <name evidence="2" type="ORF">LX87_04049</name>
</gene>
<evidence type="ECO:0000313" key="3">
    <source>
        <dbReference type="Proteomes" id="UP000248790"/>
    </source>
</evidence>
<feature type="transmembrane region" description="Helical" evidence="1">
    <location>
        <begin position="39"/>
        <end position="56"/>
    </location>
</feature>
<dbReference type="Proteomes" id="UP000248790">
    <property type="component" value="Unassembled WGS sequence"/>
</dbReference>
<organism evidence="2 3">
    <name type="scientific">Larkinella arboricola</name>
    <dbReference type="NCBI Taxonomy" id="643671"/>
    <lineage>
        <taxon>Bacteria</taxon>
        <taxon>Pseudomonadati</taxon>
        <taxon>Bacteroidota</taxon>
        <taxon>Cytophagia</taxon>
        <taxon>Cytophagales</taxon>
        <taxon>Spirosomataceae</taxon>
        <taxon>Larkinella</taxon>
    </lineage>
</organism>
<evidence type="ECO:0000313" key="2">
    <source>
        <dbReference type="EMBL" id="RAJ94165.1"/>
    </source>
</evidence>
<keyword evidence="1" id="KW-0472">Membrane</keyword>
<feature type="transmembrane region" description="Helical" evidence="1">
    <location>
        <begin position="12"/>
        <end position="33"/>
    </location>
</feature>
<proteinExistence type="predicted"/>
<protein>
    <submittedName>
        <fullName evidence="2">Uncharacterized protein DUF4199</fullName>
    </submittedName>
</protein>
<dbReference type="AlphaFoldDB" id="A0A327WXC9"/>
<evidence type="ECO:0000256" key="1">
    <source>
        <dbReference type="SAM" id="Phobius"/>
    </source>
</evidence>
<keyword evidence="1" id="KW-1133">Transmembrane helix</keyword>